<name>A0A7W5DRW1_9PORP</name>
<keyword evidence="3" id="KW-1185">Reference proteome</keyword>
<feature type="transmembrane region" description="Helical" evidence="1">
    <location>
        <begin position="56"/>
        <end position="75"/>
    </location>
</feature>
<feature type="transmembrane region" description="Helical" evidence="1">
    <location>
        <begin position="138"/>
        <end position="161"/>
    </location>
</feature>
<dbReference type="EMBL" id="JACHYB010000002">
    <property type="protein sequence ID" value="MBB3187949.1"/>
    <property type="molecule type" value="Genomic_DNA"/>
</dbReference>
<reference evidence="2 3" key="1">
    <citation type="submission" date="2020-08" db="EMBL/GenBank/DDBJ databases">
        <title>Genomic Encyclopedia of Type Strains, Phase IV (KMG-IV): sequencing the most valuable type-strain genomes for metagenomic binning, comparative biology and taxonomic classification.</title>
        <authorList>
            <person name="Goeker M."/>
        </authorList>
    </citation>
    <scope>NUCLEOTIDE SEQUENCE [LARGE SCALE GENOMIC DNA]</scope>
    <source>
        <strain evidence="2 3">DSM 27471</strain>
    </source>
</reference>
<evidence type="ECO:0000256" key="1">
    <source>
        <dbReference type="SAM" id="Phobius"/>
    </source>
</evidence>
<organism evidence="2 3">
    <name type="scientific">Microbacter margulisiae</name>
    <dbReference type="NCBI Taxonomy" id="1350067"/>
    <lineage>
        <taxon>Bacteria</taxon>
        <taxon>Pseudomonadati</taxon>
        <taxon>Bacteroidota</taxon>
        <taxon>Bacteroidia</taxon>
        <taxon>Bacteroidales</taxon>
        <taxon>Porphyromonadaceae</taxon>
        <taxon>Microbacter</taxon>
    </lineage>
</organism>
<dbReference type="Pfam" id="PF04474">
    <property type="entry name" value="DUF554"/>
    <property type="match status" value="1"/>
</dbReference>
<feature type="transmembrane region" description="Helical" evidence="1">
    <location>
        <begin position="209"/>
        <end position="229"/>
    </location>
</feature>
<evidence type="ECO:0000313" key="2">
    <source>
        <dbReference type="EMBL" id="MBB3187949.1"/>
    </source>
</evidence>
<dbReference type="PANTHER" id="PTHR36111">
    <property type="entry name" value="INNER MEMBRANE PROTEIN-RELATED"/>
    <property type="match status" value="1"/>
</dbReference>
<sequence length="231" mass="25020">MIGTWVNAATVIVGGILGLLLKRHISHRLSTVFFQAIGLFTLMLGVKMALQSEHVIVLILSLIVGALVGESMHLDEKVAQLGHYVRIHLKVGNDKFAEGLITAFLLYCIGSMTVIGSIQEGLGQGHDLLFTKSIMDGFSSILLAAGFGVSIPLTAIPLVIFQGSLTFLAYFFGAHFSMLIINELTATGGILLIGLAINILEIKKLRVMNMLPSLIFVCCFMWIALHVHVAF</sequence>
<protein>
    <recommendedName>
        <fullName evidence="4">DUF554 domain-containing protein</fullName>
    </recommendedName>
</protein>
<proteinExistence type="predicted"/>
<evidence type="ECO:0008006" key="4">
    <source>
        <dbReference type="Google" id="ProtNLM"/>
    </source>
</evidence>
<dbReference type="PANTHER" id="PTHR36111:SF2">
    <property type="entry name" value="INNER MEMBRANE PROTEIN"/>
    <property type="match status" value="1"/>
</dbReference>
<keyword evidence="1" id="KW-1133">Transmembrane helix</keyword>
<evidence type="ECO:0000313" key="3">
    <source>
        <dbReference type="Proteomes" id="UP000544222"/>
    </source>
</evidence>
<gene>
    <name evidence="2" type="ORF">FHX64_002147</name>
</gene>
<feature type="transmembrane region" description="Helical" evidence="1">
    <location>
        <begin position="6"/>
        <end position="25"/>
    </location>
</feature>
<keyword evidence="1" id="KW-0472">Membrane</keyword>
<comment type="caution">
    <text evidence="2">The sequence shown here is derived from an EMBL/GenBank/DDBJ whole genome shotgun (WGS) entry which is preliminary data.</text>
</comment>
<feature type="transmembrane region" description="Helical" evidence="1">
    <location>
        <begin position="96"/>
        <end position="118"/>
    </location>
</feature>
<feature type="transmembrane region" description="Helical" evidence="1">
    <location>
        <begin position="168"/>
        <end position="197"/>
    </location>
</feature>
<dbReference type="Proteomes" id="UP000544222">
    <property type="component" value="Unassembled WGS sequence"/>
</dbReference>
<dbReference type="RefSeq" id="WP_183413752.1">
    <property type="nucleotide sequence ID" value="NZ_JACHYB010000002.1"/>
</dbReference>
<dbReference type="InterPro" id="IPR007563">
    <property type="entry name" value="DUF554"/>
</dbReference>
<accession>A0A7W5DRW1</accession>
<keyword evidence="1" id="KW-0812">Transmembrane</keyword>
<dbReference type="AlphaFoldDB" id="A0A7W5DRW1"/>
<feature type="transmembrane region" description="Helical" evidence="1">
    <location>
        <begin position="32"/>
        <end position="50"/>
    </location>
</feature>